<comment type="caution">
    <text evidence="7">The sequence shown here is derived from an EMBL/GenBank/DDBJ whole genome shotgun (WGS) entry which is preliminary data.</text>
</comment>
<keyword evidence="1" id="KW-0678">Repressor</keyword>
<dbReference type="RefSeq" id="WP_135277798.1">
    <property type="nucleotide sequence ID" value="NZ_PQVH01000009.1"/>
</dbReference>
<dbReference type="GO" id="GO:0003677">
    <property type="term" value="F:DNA binding"/>
    <property type="evidence" value="ECO:0007669"/>
    <property type="project" value="UniProtKB-UniRule"/>
</dbReference>
<dbReference type="SUPFAM" id="SSF48498">
    <property type="entry name" value="Tetracyclin repressor-like, C-terminal domain"/>
    <property type="match status" value="1"/>
</dbReference>
<dbReference type="PROSITE" id="PS50977">
    <property type="entry name" value="HTH_TETR_2"/>
    <property type="match status" value="1"/>
</dbReference>
<evidence type="ECO:0000256" key="1">
    <source>
        <dbReference type="ARBA" id="ARBA00022491"/>
    </source>
</evidence>
<dbReference type="Gene3D" id="1.10.357.10">
    <property type="entry name" value="Tetracycline Repressor, domain 2"/>
    <property type="match status" value="1"/>
</dbReference>
<dbReference type="PRINTS" id="PR00455">
    <property type="entry name" value="HTHTETR"/>
</dbReference>
<dbReference type="PROSITE" id="PS01081">
    <property type="entry name" value="HTH_TETR_1"/>
    <property type="match status" value="1"/>
</dbReference>
<reference evidence="7 8" key="1">
    <citation type="submission" date="2018-02" db="EMBL/GenBank/DDBJ databases">
        <title>A novel lanthanide dependent methylotroph, Methylotenera sp. La3113.</title>
        <authorList>
            <person name="Lv H."/>
            <person name="Tani A."/>
        </authorList>
    </citation>
    <scope>NUCLEOTIDE SEQUENCE [LARGE SCALE GENOMIC DNA]</scope>
    <source>
        <strain evidence="7 8">La3113</strain>
    </source>
</reference>
<gene>
    <name evidence="7" type="ORF">C3Y98_07485</name>
</gene>
<protein>
    <submittedName>
        <fullName evidence="7">TetR family transcriptional regulator</fullName>
    </submittedName>
</protein>
<evidence type="ECO:0000256" key="3">
    <source>
        <dbReference type="ARBA" id="ARBA00023125"/>
    </source>
</evidence>
<evidence type="ECO:0000256" key="2">
    <source>
        <dbReference type="ARBA" id="ARBA00023015"/>
    </source>
</evidence>
<evidence type="ECO:0000313" key="7">
    <source>
        <dbReference type="EMBL" id="TFW71108.1"/>
    </source>
</evidence>
<feature type="DNA-binding region" description="H-T-H motif" evidence="5">
    <location>
        <begin position="37"/>
        <end position="56"/>
    </location>
</feature>
<evidence type="ECO:0000256" key="5">
    <source>
        <dbReference type="PROSITE-ProRule" id="PRU00335"/>
    </source>
</evidence>
<dbReference type="Gene3D" id="1.10.10.60">
    <property type="entry name" value="Homeodomain-like"/>
    <property type="match status" value="1"/>
</dbReference>
<evidence type="ECO:0000259" key="6">
    <source>
        <dbReference type="PROSITE" id="PS50977"/>
    </source>
</evidence>
<dbReference type="PANTHER" id="PTHR47506:SF1">
    <property type="entry name" value="HTH-TYPE TRANSCRIPTIONAL REGULATOR YJDC"/>
    <property type="match status" value="1"/>
</dbReference>
<dbReference type="InterPro" id="IPR001647">
    <property type="entry name" value="HTH_TetR"/>
</dbReference>
<evidence type="ECO:0000256" key="4">
    <source>
        <dbReference type="ARBA" id="ARBA00023163"/>
    </source>
</evidence>
<dbReference type="PANTHER" id="PTHR47506">
    <property type="entry name" value="TRANSCRIPTIONAL REGULATORY PROTEIN"/>
    <property type="match status" value="1"/>
</dbReference>
<dbReference type="OrthoDB" id="270177at2"/>
<keyword evidence="3 5" id="KW-0238">DNA-binding</keyword>
<dbReference type="Proteomes" id="UP000297706">
    <property type="component" value="Unassembled WGS sequence"/>
</dbReference>
<dbReference type="InterPro" id="IPR009057">
    <property type="entry name" value="Homeodomain-like_sf"/>
</dbReference>
<keyword evidence="2" id="KW-0805">Transcription regulation</keyword>
<organism evidence="7 8">
    <name type="scientific">Methylotenera oryzisoli</name>
    <dbReference type="NCBI Taxonomy" id="2080758"/>
    <lineage>
        <taxon>Bacteria</taxon>
        <taxon>Pseudomonadati</taxon>
        <taxon>Pseudomonadota</taxon>
        <taxon>Betaproteobacteria</taxon>
        <taxon>Nitrosomonadales</taxon>
        <taxon>Methylophilaceae</taxon>
        <taxon>Methylotenera</taxon>
    </lineage>
</organism>
<keyword evidence="4" id="KW-0804">Transcription</keyword>
<dbReference type="AlphaFoldDB" id="A0A4Y9VQP4"/>
<feature type="domain" description="HTH tetR-type" evidence="6">
    <location>
        <begin position="14"/>
        <end position="74"/>
    </location>
</feature>
<proteinExistence type="predicted"/>
<sequence length="207" mass="23151">MSINVKKLRGRPRVFDMDEALDKALAIFWERGYEGASLAELTETLGINKPSLYAAFGNKEELFKKSLSRYTSGPVAFVRDVINEPTAYKVAERFLLNAAEFLTAKDHPKGCMIVQAALSSGESADMVKDLLIQYRYAYEHQLVLRFEKAKIDGDLPDDAKPKSLAKYLATLHQGMSVQATSGTSKDELLEIAELALENWQNKNKLSK</sequence>
<evidence type="ECO:0000313" key="8">
    <source>
        <dbReference type="Proteomes" id="UP000297706"/>
    </source>
</evidence>
<dbReference type="InterPro" id="IPR023772">
    <property type="entry name" value="DNA-bd_HTH_TetR-type_CS"/>
</dbReference>
<dbReference type="Pfam" id="PF00440">
    <property type="entry name" value="TetR_N"/>
    <property type="match status" value="1"/>
</dbReference>
<keyword evidence="8" id="KW-1185">Reference proteome</keyword>
<accession>A0A4Y9VQP4</accession>
<name>A0A4Y9VQP4_9PROT</name>
<dbReference type="InterPro" id="IPR036271">
    <property type="entry name" value="Tet_transcr_reg_TetR-rel_C_sf"/>
</dbReference>
<dbReference type="SUPFAM" id="SSF46689">
    <property type="entry name" value="Homeodomain-like"/>
    <property type="match status" value="1"/>
</dbReference>
<dbReference type="EMBL" id="PQVH01000009">
    <property type="protein sequence ID" value="TFW71108.1"/>
    <property type="molecule type" value="Genomic_DNA"/>
</dbReference>